<gene>
    <name evidence="8" type="ORF">METZ01_LOCUS11197</name>
</gene>
<comment type="subcellular location">
    <subcellularLocation>
        <location evidence="1">Cell membrane</location>
        <topology evidence="1">Multi-pass membrane protein</topology>
    </subcellularLocation>
</comment>
<feature type="transmembrane region" description="Helical" evidence="7">
    <location>
        <begin position="163"/>
        <end position="181"/>
    </location>
</feature>
<dbReference type="EMBL" id="UINC01000613">
    <property type="protein sequence ID" value="SUZ58343.1"/>
    <property type="molecule type" value="Genomic_DNA"/>
</dbReference>
<keyword evidence="6 7" id="KW-0472">Membrane</keyword>
<feature type="transmembrane region" description="Helical" evidence="7">
    <location>
        <begin position="269"/>
        <end position="288"/>
    </location>
</feature>
<dbReference type="Pfam" id="PF03825">
    <property type="entry name" value="Nuc_H_symport"/>
    <property type="match status" value="1"/>
</dbReference>
<evidence type="ECO:0000256" key="3">
    <source>
        <dbReference type="ARBA" id="ARBA00022475"/>
    </source>
</evidence>
<dbReference type="Gene3D" id="1.20.1250.20">
    <property type="entry name" value="MFS general substrate transporter like domains"/>
    <property type="match status" value="2"/>
</dbReference>
<name>A0A381NY12_9ZZZZ</name>
<feature type="transmembrane region" description="Helical" evidence="7">
    <location>
        <begin position="12"/>
        <end position="29"/>
    </location>
</feature>
<feature type="transmembrane region" description="Helical" evidence="7">
    <location>
        <begin position="98"/>
        <end position="120"/>
    </location>
</feature>
<dbReference type="PANTHER" id="PTHR23522">
    <property type="entry name" value="BLL5896 PROTEIN"/>
    <property type="match status" value="1"/>
</dbReference>
<evidence type="ECO:0000256" key="6">
    <source>
        <dbReference type="ARBA" id="ARBA00023136"/>
    </source>
</evidence>
<protein>
    <recommendedName>
        <fullName evidence="9">Major facilitator superfamily (MFS) profile domain-containing protein</fullName>
    </recommendedName>
</protein>
<keyword evidence="5 7" id="KW-1133">Transmembrane helix</keyword>
<dbReference type="InterPro" id="IPR004740">
    <property type="entry name" value="Nuc_H_symport"/>
</dbReference>
<feature type="transmembrane region" description="Helical" evidence="7">
    <location>
        <begin position="334"/>
        <end position="355"/>
    </location>
</feature>
<feature type="transmembrane region" description="Helical" evidence="7">
    <location>
        <begin position="208"/>
        <end position="227"/>
    </location>
</feature>
<organism evidence="8">
    <name type="scientific">marine metagenome</name>
    <dbReference type="NCBI Taxonomy" id="408172"/>
    <lineage>
        <taxon>unclassified sequences</taxon>
        <taxon>metagenomes</taxon>
        <taxon>ecological metagenomes</taxon>
    </lineage>
</organism>
<dbReference type="InterPro" id="IPR036259">
    <property type="entry name" value="MFS_trans_sf"/>
</dbReference>
<feature type="transmembrane region" description="Helical" evidence="7">
    <location>
        <begin position="69"/>
        <end position="86"/>
    </location>
</feature>
<dbReference type="GO" id="GO:0005886">
    <property type="term" value="C:plasma membrane"/>
    <property type="evidence" value="ECO:0007669"/>
    <property type="project" value="UniProtKB-SubCell"/>
</dbReference>
<evidence type="ECO:0008006" key="9">
    <source>
        <dbReference type="Google" id="ProtNLM"/>
    </source>
</evidence>
<dbReference type="SUPFAM" id="SSF103473">
    <property type="entry name" value="MFS general substrate transporter"/>
    <property type="match status" value="1"/>
</dbReference>
<feature type="transmembrane region" description="Helical" evidence="7">
    <location>
        <begin position="294"/>
        <end position="313"/>
    </location>
</feature>
<evidence type="ECO:0000313" key="8">
    <source>
        <dbReference type="EMBL" id="SUZ58343.1"/>
    </source>
</evidence>
<proteinExistence type="predicted"/>
<dbReference type="PANTHER" id="PTHR23522:SF4">
    <property type="entry name" value="NUCLEOSIDE PERMEASE NUPG-RELATED"/>
    <property type="match status" value="1"/>
</dbReference>
<feature type="transmembrane region" description="Helical" evidence="7">
    <location>
        <begin position="132"/>
        <end position="151"/>
    </location>
</feature>
<keyword evidence="4 7" id="KW-0812">Transmembrane</keyword>
<evidence type="ECO:0000256" key="4">
    <source>
        <dbReference type="ARBA" id="ARBA00022692"/>
    </source>
</evidence>
<evidence type="ECO:0000256" key="1">
    <source>
        <dbReference type="ARBA" id="ARBA00004651"/>
    </source>
</evidence>
<evidence type="ECO:0000256" key="7">
    <source>
        <dbReference type="SAM" id="Phobius"/>
    </source>
</evidence>
<evidence type="ECO:0000256" key="5">
    <source>
        <dbReference type="ARBA" id="ARBA00022989"/>
    </source>
</evidence>
<keyword evidence="2" id="KW-0813">Transport</keyword>
<reference evidence="8" key="1">
    <citation type="submission" date="2018-05" db="EMBL/GenBank/DDBJ databases">
        <authorList>
            <person name="Lanie J.A."/>
            <person name="Ng W.-L."/>
            <person name="Kazmierczak K.M."/>
            <person name="Andrzejewski T.M."/>
            <person name="Davidsen T.M."/>
            <person name="Wayne K.J."/>
            <person name="Tettelin H."/>
            <person name="Glass J.I."/>
            <person name="Rusch D."/>
            <person name="Podicherti R."/>
            <person name="Tsui H.-C.T."/>
            <person name="Winkler M.E."/>
        </authorList>
    </citation>
    <scope>NUCLEOTIDE SEQUENCE</scope>
</reference>
<evidence type="ECO:0000256" key="2">
    <source>
        <dbReference type="ARBA" id="ARBA00022448"/>
    </source>
</evidence>
<feature type="transmembrane region" description="Helical" evidence="7">
    <location>
        <begin position="242"/>
        <end position="262"/>
    </location>
</feature>
<feature type="transmembrane region" description="Helical" evidence="7">
    <location>
        <begin position="367"/>
        <end position="389"/>
    </location>
</feature>
<dbReference type="AlphaFoldDB" id="A0A381NY12"/>
<feature type="transmembrane region" description="Helical" evidence="7">
    <location>
        <begin position="35"/>
        <end position="57"/>
    </location>
</feature>
<dbReference type="GO" id="GO:0015213">
    <property type="term" value="F:uridine transmembrane transporter activity"/>
    <property type="evidence" value="ECO:0007669"/>
    <property type="project" value="TreeGrafter"/>
</dbReference>
<accession>A0A381NY12</accession>
<sequence length="403" mass="45521">MNRHQQFSIMMFLQYAIWGSWTTALGAYLNKIGFAGSEIAAIYGCMWLGCIVAPFVGGQIVDRLMETQLFLGIAHLAGAVFLYMTAMQQDFSSMWTWMFIYCLFYAPTLALTNSICFRHLTNAEEEFGKIRMWGTIGWIAVGWMVTFMRSNWQTESWAGGSDLLVFAAVASAIMGLFCFSLPKTKPIDSKQNPLAFLEALSLLKDRNFLIFMLASFVVTTELQFYYIPTAPFLMDMGAEEAWITAIKTVAQIAEVAVLLFLLHVSIKKLGVRITMAIGILAWPIRYFLFMVPSLPVVISSLTLHGFGYAFFFVTSQIYVNMKAKDDMRASAQAMLTFFTLGVGNYLGTLFTGYIWDTFKTPAGDTIWWKFFLVPALLCTVMAFIFLFFFKDDSNTSEVELKSI</sequence>
<keyword evidence="3" id="KW-1003">Cell membrane</keyword>
<dbReference type="GO" id="GO:0015212">
    <property type="term" value="F:cytidine transmembrane transporter activity"/>
    <property type="evidence" value="ECO:0007669"/>
    <property type="project" value="TreeGrafter"/>
</dbReference>